<dbReference type="Pfam" id="PF00912">
    <property type="entry name" value="Transgly"/>
    <property type="match status" value="1"/>
</dbReference>
<gene>
    <name evidence="10" type="ORF">CLV54_2870</name>
</gene>
<dbReference type="Pfam" id="PF00905">
    <property type="entry name" value="Transpeptidase"/>
    <property type="match status" value="1"/>
</dbReference>
<dbReference type="EMBL" id="PGFB01000005">
    <property type="protein sequence ID" value="PJJ55524.1"/>
    <property type="molecule type" value="Genomic_DNA"/>
</dbReference>
<reference evidence="10 11" key="1">
    <citation type="submission" date="2017-11" db="EMBL/GenBank/DDBJ databases">
        <title>Genomic Encyclopedia of Archaeal and Bacterial Type Strains, Phase II (KMG-II): From Individual Species to Whole Genera.</title>
        <authorList>
            <person name="Goeker M."/>
        </authorList>
    </citation>
    <scope>NUCLEOTIDE SEQUENCE [LARGE SCALE GENOMIC DNA]</scope>
    <source>
        <strain evidence="10 11">DSM 25625</strain>
    </source>
</reference>
<dbReference type="Pfam" id="PF03793">
    <property type="entry name" value="PASTA"/>
    <property type="match status" value="1"/>
</dbReference>
<dbReference type="InterPro" id="IPR001264">
    <property type="entry name" value="Glyco_trans_51"/>
</dbReference>
<dbReference type="SMART" id="SM00740">
    <property type="entry name" value="PASTA"/>
    <property type="match status" value="2"/>
</dbReference>
<dbReference type="SUPFAM" id="SSF56601">
    <property type="entry name" value="beta-lactamase/transpeptidase-like"/>
    <property type="match status" value="1"/>
</dbReference>
<dbReference type="GO" id="GO:0008955">
    <property type="term" value="F:peptidoglycan glycosyltransferase activity"/>
    <property type="evidence" value="ECO:0007669"/>
    <property type="project" value="UniProtKB-EC"/>
</dbReference>
<keyword evidence="2" id="KW-0645">Protease</keyword>
<comment type="caution">
    <text evidence="10">The sequence shown here is derived from an EMBL/GenBank/DDBJ whole genome shotgun (WGS) entry which is preliminary data.</text>
</comment>
<dbReference type="GO" id="GO:0009252">
    <property type="term" value="P:peptidoglycan biosynthetic process"/>
    <property type="evidence" value="ECO:0007669"/>
    <property type="project" value="TreeGrafter"/>
</dbReference>
<dbReference type="InterPro" id="IPR005543">
    <property type="entry name" value="PASTA_dom"/>
</dbReference>
<dbReference type="InterPro" id="IPR001460">
    <property type="entry name" value="PCN-bd_Tpept"/>
</dbReference>
<dbReference type="InterPro" id="IPR023346">
    <property type="entry name" value="Lysozyme-like_dom_sf"/>
</dbReference>
<comment type="catalytic activity">
    <reaction evidence="8">
        <text>[GlcNAc-(1-&gt;4)-Mur2Ac(oyl-L-Ala-gamma-D-Glu-L-Lys-D-Ala-D-Ala)](n)-di-trans,octa-cis-undecaprenyl diphosphate + beta-D-GlcNAc-(1-&gt;4)-Mur2Ac(oyl-L-Ala-gamma-D-Glu-L-Lys-D-Ala-D-Ala)-di-trans,octa-cis-undecaprenyl diphosphate = [GlcNAc-(1-&gt;4)-Mur2Ac(oyl-L-Ala-gamma-D-Glu-L-Lys-D-Ala-D-Ala)](n+1)-di-trans,octa-cis-undecaprenyl diphosphate + di-trans,octa-cis-undecaprenyl diphosphate + H(+)</text>
        <dbReference type="Rhea" id="RHEA:23708"/>
        <dbReference type="Rhea" id="RHEA-COMP:9602"/>
        <dbReference type="Rhea" id="RHEA-COMP:9603"/>
        <dbReference type="ChEBI" id="CHEBI:15378"/>
        <dbReference type="ChEBI" id="CHEBI:58405"/>
        <dbReference type="ChEBI" id="CHEBI:60033"/>
        <dbReference type="ChEBI" id="CHEBI:78435"/>
        <dbReference type="EC" id="2.4.99.28"/>
    </reaction>
</comment>
<evidence type="ECO:0000313" key="10">
    <source>
        <dbReference type="EMBL" id="PJJ55524.1"/>
    </source>
</evidence>
<dbReference type="GO" id="GO:0006508">
    <property type="term" value="P:proteolysis"/>
    <property type="evidence" value="ECO:0007669"/>
    <property type="project" value="UniProtKB-KW"/>
</dbReference>
<protein>
    <submittedName>
        <fullName evidence="10">Membrane peptidoglycan carboxypeptidase</fullName>
    </submittedName>
</protein>
<dbReference type="CDD" id="cd06577">
    <property type="entry name" value="PASTA_pknB"/>
    <property type="match status" value="1"/>
</dbReference>
<dbReference type="AlphaFoldDB" id="A0A2M9BC78"/>
<dbReference type="InterPro" id="IPR036950">
    <property type="entry name" value="PBP_transglycosylase"/>
</dbReference>
<dbReference type="Gene3D" id="3.40.710.10">
    <property type="entry name" value="DD-peptidase/beta-lactamase superfamily"/>
    <property type="match status" value="1"/>
</dbReference>
<keyword evidence="4" id="KW-0808">Transferase</keyword>
<keyword evidence="6" id="KW-0511">Multifunctional enzyme</keyword>
<accession>A0A2M9BC78</accession>
<evidence type="ECO:0000313" key="11">
    <source>
        <dbReference type="Proteomes" id="UP000230161"/>
    </source>
</evidence>
<dbReference type="GO" id="GO:0030288">
    <property type="term" value="C:outer membrane-bounded periplasmic space"/>
    <property type="evidence" value="ECO:0007669"/>
    <property type="project" value="TreeGrafter"/>
</dbReference>
<dbReference type="GO" id="GO:0008658">
    <property type="term" value="F:penicillin binding"/>
    <property type="evidence" value="ECO:0007669"/>
    <property type="project" value="InterPro"/>
</dbReference>
<dbReference type="Gene3D" id="3.30.10.20">
    <property type="match status" value="2"/>
</dbReference>
<dbReference type="PANTHER" id="PTHR32282">
    <property type="entry name" value="BINDING PROTEIN TRANSPEPTIDASE, PUTATIVE-RELATED"/>
    <property type="match status" value="1"/>
</dbReference>
<evidence type="ECO:0000256" key="2">
    <source>
        <dbReference type="ARBA" id="ARBA00022670"/>
    </source>
</evidence>
<dbReference type="SUPFAM" id="SSF53955">
    <property type="entry name" value="Lysozyme-like"/>
    <property type="match status" value="1"/>
</dbReference>
<keyword evidence="5" id="KW-0378">Hydrolase</keyword>
<evidence type="ECO:0000256" key="6">
    <source>
        <dbReference type="ARBA" id="ARBA00023268"/>
    </source>
</evidence>
<sequence>MSAQKRTASGALGGLLGFVGVSAVAGVLVVAAVTPAIAVTGMAANSTIGIFEGLPSYLQPDKLMERSNIYATTNEGTPYLLASFYDQNRVEVPWENVSQFAKDGAVATEDPRFYEHGGIDIQGTVRGALTTAFGGDVQGGSSITQQYVKNVLVQKGVLEATTPEEEQAAYDEATETTPERKLKEMRLAIGVEKEFSKDQILLGYLNIALFGGRVYGIEAAAQYYFGVSAKDLNLQQAATLVAIVNNPDNLRIDRPDNEVNGAADGYAETKIRRDYVLDQMLKYQKITQEQYDAAIATPIEPTITEPSTGCQTAGGSGYFCDYVTKIIQNDPNLGYDALQRGGLQIYTSLDLDVQAAAETAINNNVPQAMDGFDVGAVAVTIQPGTGRVLAMAQNKIYSQDPEVQAQGPQYSGINYNTDFAYGGSTGFQPGSTYKVFTLAEWLKEGHALNETVDARRKNWTNFTDSCLGTQYYSDFNPRNDEGGNGGFWTALYNTYRSENTGFIAMAQKLDLCEIRKTAESFGVHRADGEPLAQGASAVLGTNEIAPLTMAEAFGGIANNGMTCTPVAIDKILDSDGAEVPAPQSTCTQSVDPKIAAGMEYAMQRVMTSGGTGGPSAGAINGSWPLIGKTGTSDNNEATWMSGGSNKVITVTGLFNVTGHVDQRDTYINGNQAAVIRHTIWPAVMNVALPKYGGDAFADADPSVLQATSVTIPDVRGMSAEDAASVIENAGFSAVVGDQVDSDLPQGQVAGTTPTGGASRGTLITINVSNGQGLTVPDVTDANDFNGARGILQNAGFTNIAQSCVVASSPGDVNKPQSSNPQVGAVANRSSTVTVAIAKPNC</sequence>
<dbReference type="GO" id="GO:0009002">
    <property type="term" value="F:serine-type D-Ala-D-Ala carboxypeptidase activity"/>
    <property type="evidence" value="ECO:0007669"/>
    <property type="project" value="UniProtKB-EC"/>
</dbReference>
<keyword evidence="11" id="KW-1185">Reference proteome</keyword>
<dbReference type="PROSITE" id="PS51178">
    <property type="entry name" value="PASTA"/>
    <property type="match status" value="1"/>
</dbReference>
<dbReference type="InterPro" id="IPR012338">
    <property type="entry name" value="Beta-lactam/transpept-like"/>
</dbReference>
<dbReference type="Gene3D" id="1.10.3810.10">
    <property type="entry name" value="Biosynthetic peptidoglycan transglycosylase-like"/>
    <property type="match status" value="1"/>
</dbReference>
<organism evidence="10 11">
    <name type="scientific">Compostimonas suwonensis</name>
    <dbReference type="NCBI Taxonomy" id="1048394"/>
    <lineage>
        <taxon>Bacteria</taxon>
        <taxon>Bacillati</taxon>
        <taxon>Actinomycetota</taxon>
        <taxon>Actinomycetes</taxon>
        <taxon>Micrococcales</taxon>
        <taxon>Microbacteriaceae</taxon>
        <taxon>Compostimonas</taxon>
    </lineage>
</organism>
<dbReference type="OrthoDB" id="9766909at2"/>
<feature type="domain" description="PASTA" evidence="9">
    <location>
        <begin position="705"/>
        <end position="769"/>
    </location>
</feature>
<evidence type="ECO:0000256" key="5">
    <source>
        <dbReference type="ARBA" id="ARBA00022801"/>
    </source>
</evidence>
<evidence type="ECO:0000256" key="7">
    <source>
        <dbReference type="ARBA" id="ARBA00034000"/>
    </source>
</evidence>
<proteinExistence type="predicted"/>
<name>A0A2M9BC78_9MICO</name>
<evidence type="ECO:0000259" key="9">
    <source>
        <dbReference type="PROSITE" id="PS51178"/>
    </source>
</evidence>
<dbReference type="Proteomes" id="UP000230161">
    <property type="component" value="Unassembled WGS sequence"/>
</dbReference>
<keyword evidence="3" id="KW-0328">Glycosyltransferase</keyword>
<evidence type="ECO:0000256" key="1">
    <source>
        <dbReference type="ARBA" id="ARBA00022645"/>
    </source>
</evidence>
<keyword evidence="1 10" id="KW-0121">Carboxypeptidase</keyword>
<dbReference type="RefSeq" id="WP_100345643.1">
    <property type="nucleotide sequence ID" value="NZ_PGFB01000005.1"/>
</dbReference>
<dbReference type="InterPro" id="IPR050396">
    <property type="entry name" value="Glycosyltr_51/Transpeptidase"/>
</dbReference>
<dbReference type="PANTHER" id="PTHR32282:SF33">
    <property type="entry name" value="PEPTIDOGLYCAN GLYCOSYLTRANSFERASE"/>
    <property type="match status" value="1"/>
</dbReference>
<comment type="catalytic activity">
    <reaction evidence="7">
        <text>Preferential cleavage: (Ac)2-L-Lys-D-Ala-|-D-Ala. Also transpeptidation of peptidyl-alanyl moieties that are N-acyl substituents of D-alanine.</text>
        <dbReference type="EC" id="3.4.16.4"/>
    </reaction>
</comment>
<evidence type="ECO:0000256" key="8">
    <source>
        <dbReference type="ARBA" id="ARBA00049902"/>
    </source>
</evidence>
<evidence type="ECO:0000256" key="4">
    <source>
        <dbReference type="ARBA" id="ARBA00022679"/>
    </source>
</evidence>
<evidence type="ECO:0000256" key="3">
    <source>
        <dbReference type="ARBA" id="ARBA00022676"/>
    </source>
</evidence>